<keyword evidence="4" id="KW-0645">Protease</keyword>
<evidence type="ECO:0000256" key="6">
    <source>
        <dbReference type="ARBA" id="ARBA00022801"/>
    </source>
</evidence>
<dbReference type="CDD" id="cd06163">
    <property type="entry name" value="S2P-M50_PDZ_RseP-like"/>
    <property type="match status" value="1"/>
</dbReference>
<dbReference type="EC" id="3.4.24.-" evidence="11"/>
<evidence type="ECO:0000256" key="8">
    <source>
        <dbReference type="ARBA" id="ARBA00022989"/>
    </source>
</evidence>
<dbReference type="Proteomes" id="UP001055437">
    <property type="component" value="Chromosome"/>
</dbReference>
<reference evidence="14" key="2">
    <citation type="submission" date="2022-06" db="EMBL/GenBank/DDBJ databases">
        <authorList>
            <person name="Holder M.E."/>
            <person name="Ajami N.J."/>
            <person name="Petrosino J.F."/>
        </authorList>
    </citation>
    <scope>NUCLEOTIDE SEQUENCE</scope>
    <source>
        <strain evidence="14">RMA 8861</strain>
    </source>
</reference>
<keyword evidence="10 11" id="KW-0472">Membrane</keyword>
<dbReference type="EMBL" id="CP099799">
    <property type="protein sequence ID" value="USR99642.1"/>
    <property type="molecule type" value="Genomic_DNA"/>
</dbReference>
<evidence type="ECO:0000256" key="5">
    <source>
        <dbReference type="ARBA" id="ARBA00022692"/>
    </source>
</evidence>
<protein>
    <recommendedName>
        <fullName evidence="11">Zinc metalloprotease</fullName>
        <ecNumber evidence="11">3.4.24.-</ecNumber>
    </recommendedName>
</protein>
<keyword evidence="7 11" id="KW-0862">Zinc</keyword>
<dbReference type="AlphaFoldDB" id="A0A9N7JI96"/>
<dbReference type="EMBL" id="CP023671">
    <property type="protein sequence ID" value="AYE33074.1"/>
    <property type="molecule type" value="Genomic_DNA"/>
</dbReference>
<evidence type="ECO:0000256" key="7">
    <source>
        <dbReference type="ARBA" id="ARBA00022833"/>
    </source>
</evidence>
<dbReference type="RefSeq" id="WP_066676389.1">
    <property type="nucleotide sequence ID" value="NZ_CABMIZ010000015.1"/>
</dbReference>
<comment type="cofactor">
    <cofactor evidence="1 11">
        <name>Zn(2+)</name>
        <dbReference type="ChEBI" id="CHEBI:29105"/>
    </cofactor>
</comment>
<evidence type="ECO:0000259" key="12">
    <source>
        <dbReference type="Pfam" id="PF02163"/>
    </source>
</evidence>
<dbReference type="PANTHER" id="PTHR42837:SF2">
    <property type="entry name" value="MEMBRANE METALLOPROTEASE ARASP2, CHLOROPLASTIC-RELATED"/>
    <property type="match status" value="1"/>
</dbReference>
<dbReference type="GO" id="GO:0004222">
    <property type="term" value="F:metalloendopeptidase activity"/>
    <property type="evidence" value="ECO:0007669"/>
    <property type="project" value="InterPro"/>
</dbReference>
<dbReference type="Gene3D" id="2.30.42.10">
    <property type="match status" value="1"/>
</dbReference>
<dbReference type="InterPro" id="IPR004387">
    <property type="entry name" value="Pept_M50_Zn"/>
</dbReference>
<dbReference type="SUPFAM" id="SSF50156">
    <property type="entry name" value="PDZ domain-like"/>
    <property type="match status" value="1"/>
</dbReference>
<dbReference type="InterPro" id="IPR008915">
    <property type="entry name" value="Peptidase_M50"/>
</dbReference>
<dbReference type="NCBIfam" id="TIGR00054">
    <property type="entry name" value="RIP metalloprotease RseP"/>
    <property type="match status" value="1"/>
</dbReference>
<dbReference type="GeneID" id="303559194"/>
<evidence type="ECO:0000313" key="14">
    <source>
        <dbReference type="EMBL" id="USR99642.1"/>
    </source>
</evidence>
<organism evidence="13 15">
    <name type="scientific">Clostridium septicum</name>
    <dbReference type="NCBI Taxonomy" id="1504"/>
    <lineage>
        <taxon>Bacteria</taxon>
        <taxon>Bacillati</taxon>
        <taxon>Bacillota</taxon>
        <taxon>Clostridia</taxon>
        <taxon>Eubacteriales</taxon>
        <taxon>Clostridiaceae</taxon>
        <taxon>Clostridium</taxon>
    </lineage>
</organism>
<evidence type="ECO:0000256" key="10">
    <source>
        <dbReference type="ARBA" id="ARBA00023136"/>
    </source>
</evidence>
<evidence type="ECO:0000313" key="13">
    <source>
        <dbReference type="EMBL" id="AYE33074.1"/>
    </source>
</evidence>
<keyword evidence="8 11" id="KW-1133">Transmembrane helix</keyword>
<comment type="similarity">
    <text evidence="3 11">Belongs to the peptidase M50B family.</text>
</comment>
<evidence type="ECO:0000256" key="1">
    <source>
        <dbReference type="ARBA" id="ARBA00001947"/>
    </source>
</evidence>
<sequence length="339" mass="37501">MYIIFALLGFSLLIIVHELGHFIMAKANGIKVEEFAIGMGPKIFKTQGKETTYSIGLLPIGGYVKMMGEEEDVQDERSFSAKSPLRRISVIVAGAAMNFLLAIFIFTIYLSKAGYALPEVSNITDKSPAYEAGLQVGDKFLKADESRILSADDIRVAINMAKNNPVNFLIERNGEKKEISITPELVKENEIESYRIGFSFVVKENPTMFESFKQSFNKTATAVVQTFKGLKMLVTGEANLKTDVGGPVTIIRMTGVAAQNGIWNLMHFIAFISVNLAVFNMLPIPALDGGWTIILLIELITKRKVPDRIVGTINYIGMIALFGLMILVTIKDILFPIKF</sequence>
<evidence type="ECO:0000256" key="3">
    <source>
        <dbReference type="ARBA" id="ARBA00007931"/>
    </source>
</evidence>
<reference evidence="13 15" key="1">
    <citation type="submission" date="2017-09" db="EMBL/GenBank/DDBJ databases">
        <authorList>
            <person name="Thomas P."/>
            <person name="Seyboldt C."/>
        </authorList>
    </citation>
    <scope>NUCLEOTIDE SEQUENCE [LARGE SCALE GENOMIC DNA]</scope>
    <source>
        <strain evidence="13 15">DSM 7534</strain>
    </source>
</reference>
<evidence type="ECO:0000256" key="9">
    <source>
        <dbReference type="ARBA" id="ARBA00023049"/>
    </source>
</evidence>
<feature type="domain" description="Peptidase M50" evidence="12">
    <location>
        <begin position="6"/>
        <end position="323"/>
    </location>
</feature>
<feature type="transmembrane region" description="Helical" evidence="11">
    <location>
        <begin position="313"/>
        <end position="330"/>
    </location>
</feature>
<accession>A0A9N7JI96</accession>
<keyword evidence="6 11" id="KW-0378">Hydrolase</keyword>
<dbReference type="KEGG" id="csep:CP523_00705"/>
<dbReference type="GO" id="GO:0046872">
    <property type="term" value="F:metal ion binding"/>
    <property type="evidence" value="ECO:0007669"/>
    <property type="project" value="UniProtKB-KW"/>
</dbReference>
<dbReference type="Proteomes" id="UP000280586">
    <property type="component" value="Chromosome"/>
</dbReference>
<evidence type="ECO:0000313" key="15">
    <source>
        <dbReference type="Proteomes" id="UP000280586"/>
    </source>
</evidence>
<dbReference type="CDD" id="cd23081">
    <property type="entry name" value="cpPDZ_EcRseP-like"/>
    <property type="match status" value="1"/>
</dbReference>
<dbReference type="PANTHER" id="PTHR42837">
    <property type="entry name" value="REGULATOR OF SIGMA-E PROTEASE RSEP"/>
    <property type="match status" value="1"/>
</dbReference>
<comment type="subcellular location">
    <subcellularLocation>
        <location evidence="2">Membrane</location>
        <topology evidence="2">Multi-pass membrane protein</topology>
    </subcellularLocation>
</comment>
<proteinExistence type="inferred from homology"/>
<dbReference type="Pfam" id="PF02163">
    <property type="entry name" value="Peptidase_M50"/>
    <property type="match status" value="1"/>
</dbReference>
<dbReference type="GO" id="GO:0016020">
    <property type="term" value="C:membrane"/>
    <property type="evidence" value="ECO:0007669"/>
    <property type="project" value="UniProtKB-SubCell"/>
</dbReference>
<keyword evidence="5 11" id="KW-0812">Transmembrane</keyword>
<evidence type="ECO:0000256" key="11">
    <source>
        <dbReference type="RuleBase" id="RU362031"/>
    </source>
</evidence>
<keyword evidence="16" id="KW-1185">Reference proteome</keyword>
<evidence type="ECO:0000256" key="4">
    <source>
        <dbReference type="ARBA" id="ARBA00022670"/>
    </source>
</evidence>
<gene>
    <name evidence="13" type="primary">rseP</name>
    <name evidence="13" type="ORF">CP523_00705</name>
    <name evidence="14" type="ORF">NH397_09005</name>
</gene>
<dbReference type="OrthoDB" id="9782003at2"/>
<name>A0A9N7JI96_CLOSE</name>
<keyword evidence="11" id="KW-0479">Metal-binding</keyword>
<feature type="transmembrane region" description="Helical" evidence="11">
    <location>
        <begin position="261"/>
        <end position="278"/>
    </location>
</feature>
<dbReference type="GO" id="GO:0006508">
    <property type="term" value="P:proteolysis"/>
    <property type="evidence" value="ECO:0007669"/>
    <property type="project" value="UniProtKB-KW"/>
</dbReference>
<keyword evidence="9 11" id="KW-0482">Metalloprotease</keyword>
<dbReference type="InterPro" id="IPR036034">
    <property type="entry name" value="PDZ_sf"/>
</dbReference>
<feature type="transmembrane region" description="Helical" evidence="11">
    <location>
        <begin position="88"/>
        <end position="110"/>
    </location>
</feature>
<evidence type="ECO:0000256" key="2">
    <source>
        <dbReference type="ARBA" id="ARBA00004141"/>
    </source>
</evidence>
<evidence type="ECO:0000313" key="16">
    <source>
        <dbReference type="Proteomes" id="UP001055437"/>
    </source>
</evidence>